<comment type="caution">
    <text evidence="1">The sequence shown here is derived from an EMBL/GenBank/DDBJ whole genome shotgun (WGS) entry which is preliminary data.</text>
</comment>
<name>A0AAV2QP56_MEGNR</name>
<dbReference type="Proteomes" id="UP001497623">
    <property type="component" value="Unassembled WGS sequence"/>
</dbReference>
<proteinExistence type="predicted"/>
<evidence type="ECO:0000313" key="2">
    <source>
        <dbReference type="Proteomes" id="UP001497623"/>
    </source>
</evidence>
<reference evidence="1 2" key="1">
    <citation type="submission" date="2024-05" db="EMBL/GenBank/DDBJ databases">
        <authorList>
            <person name="Wallberg A."/>
        </authorList>
    </citation>
    <scope>NUCLEOTIDE SEQUENCE [LARGE SCALE GENOMIC DNA]</scope>
</reference>
<gene>
    <name evidence="1" type="ORF">MNOR_LOCUS15441</name>
</gene>
<dbReference type="EMBL" id="CAXKWB010009661">
    <property type="protein sequence ID" value="CAL4095563.1"/>
    <property type="molecule type" value="Genomic_DNA"/>
</dbReference>
<sequence length="185" mass="21824">MCNGLKEMFSVFYNFRRYLSVEHVNTIYYTLIYSKIKYGLAVYGTANSGHINSVQTLQNQLLKVLREKPYRYCTNILHNELELIKVEDLYKQEMYIFTHSFQNKNLPSIFDHYFTNFASIHNINTRYRNTCFIIHRVSSNLGATQIIFQGAVLWNNLDNKLKGITKLKSFRKSLKDAFLPYPLPL</sequence>
<organism evidence="1 2">
    <name type="scientific">Meganyctiphanes norvegica</name>
    <name type="common">Northern krill</name>
    <name type="synonym">Thysanopoda norvegica</name>
    <dbReference type="NCBI Taxonomy" id="48144"/>
    <lineage>
        <taxon>Eukaryota</taxon>
        <taxon>Metazoa</taxon>
        <taxon>Ecdysozoa</taxon>
        <taxon>Arthropoda</taxon>
        <taxon>Crustacea</taxon>
        <taxon>Multicrustacea</taxon>
        <taxon>Malacostraca</taxon>
        <taxon>Eumalacostraca</taxon>
        <taxon>Eucarida</taxon>
        <taxon>Euphausiacea</taxon>
        <taxon>Euphausiidae</taxon>
        <taxon>Meganyctiphanes</taxon>
    </lineage>
</organism>
<accession>A0AAV2QP56</accession>
<evidence type="ECO:0000313" key="1">
    <source>
        <dbReference type="EMBL" id="CAL4095563.1"/>
    </source>
</evidence>
<protein>
    <submittedName>
        <fullName evidence="1">Uncharacterized protein</fullName>
    </submittedName>
</protein>
<keyword evidence="2" id="KW-1185">Reference proteome</keyword>
<dbReference type="AlphaFoldDB" id="A0AAV2QP56"/>